<dbReference type="InterPro" id="IPR036249">
    <property type="entry name" value="Thioredoxin-like_sf"/>
</dbReference>
<accession>A0ABZ0JTZ4</accession>
<keyword evidence="2" id="KW-1185">Reference proteome</keyword>
<dbReference type="Gene3D" id="3.40.30.10">
    <property type="entry name" value="Glutaredoxin"/>
    <property type="match status" value="1"/>
</dbReference>
<protein>
    <submittedName>
        <fullName evidence="1">Glutaredoxin family protein</fullName>
    </submittedName>
</protein>
<reference evidence="1 2" key="1">
    <citation type="submission" date="2023-10" db="EMBL/GenBank/DDBJ databases">
        <title>Complete genome sequence of Shewanella sp. DAU334.</title>
        <authorList>
            <person name="Lee Y.-S."/>
            <person name="Jeong H.-R."/>
            <person name="Hwang E.-J."/>
            <person name="Choi Y.-L."/>
            <person name="Kim G.-D."/>
        </authorList>
    </citation>
    <scope>NUCLEOTIDE SEQUENCE [LARGE SCALE GENOMIC DNA]</scope>
    <source>
        <strain evidence="1 2">DAU334</strain>
    </source>
</reference>
<evidence type="ECO:0000313" key="2">
    <source>
        <dbReference type="Proteomes" id="UP001529491"/>
    </source>
</evidence>
<proteinExistence type="predicted"/>
<dbReference type="Pfam" id="PF05768">
    <property type="entry name" value="Glrx-like"/>
    <property type="match status" value="1"/>
</dbReference>
<name>A0ABZ0JTZ4_9GAMM</name>
<dbReference type="RefSeq" id="WP_310471396.1">
    <property type="nucleotide sequence ID" value="NZ_CP136522.1"/>
</dbReference>
<dbReference type="SUPFAM" id="SSF52833">
    <property type="entry name" value="Thioredoxin-like"/>
    <property type="match status" value="1"/>
</dbReference>
<gene>
    <name evidence="1" type="ORF">RGE70_10490</name>
</gene>
<dbReference type="Proteomes" id="UP001529491">
    <property type="component" value="Chromosome"/>
</dbReference>
<evidence type="ECO:0000313" key="1">
    <source>
        <dbReference type="EMBL" id="WOT03773.1"/>
    </source>
</evidence>
<sequence length="79" mass="8770">MPSKAHGIILYHTDACHLCELAADLLHKAQVTYVAQDICESEQLADIYGTRIPVIKNPACNSELNWPFDLEALEEFLGA</sequence>
<dbReference type="InterPro" id="IPR008554">
    <property type="entry name" value="Glutaredoxin-like"/>
</dbReference>
<dbReference type="EMBL" id="CP136522">
    <property type="protein sequence ID" value="WOT03773.1"/>
    <property type="molecule type" value="Genomic_DNA"/>
</dbReference>
<organism evidence="1 2">
    <name type="scientific">Shewanella youngdeokensis</name>
    <dbReference type="NCBI Taxonomy" id="2999068"/>
    <lineage>
        <taxon>Bacteria</taxon>
        <taxon>Pseudomonadati</taxon>
        <taxon>Pseudomonadota</taxon>
        <taxon>Gammaproteobacteria</taxon>
        <taxon>Alteromonadales</taxon>
        <taxon>Shewanellaceae</taxon>
        <taxon>Shewanella</taxon>
    </lineage>
</organism>